<dbReference type="CDD" id="cd03244">
    <property type="entry name" value="ABCC_MRP_domain2"/>
    <property type="match status" value="1"/>
</dbReference>
<keyword evidence="3" id="KW-0813">Transport</keyword>
<comment type="subcellular location">
    <subcellularLocation>
        <location evidence="1">Membrane</location>
        <topology evidence="1">Multi-pass membrane protein</topology>
    </subcellularLocation>
</comment>
<dbReference type="InterPro" id="IPR017871">
    <property type="entry name" value="ABC_transporter-like_CS"/>
</dbReference>
<dbReference type="PROSITE" id="PS50893">
    <property type="entry name" value="ABC_TRANSPORTER_2"/>
    <property type="match status" value="2"/>
</dbReference>
<dbReference type="PANTHER" id="PTHR24223:SF456">
    <property type="entry name" value="MULTIDRUG RESISTANCE-ASSOCIATED PROTEIN LETHAL(2)03659"/>
    <property type="match status" value="1"/>
</dbReference>
<dbReference type="InterPro" id="IPR050173">
    <property type="entry name" value="ABC_transporter_C-like"/>
</dbReference>
<dbReference type="GO" id="GO:0016020">
    <property type="term" value="C:membrane"/>
    <property type="evidence" value="ECO:0007669"/>
    <property type="project" value="UniProtKB-SubCell"/>
</dbReference>
<keyword evidence="15" id="KW-1185">Reference proteome</keyword>
<dbReference type="FunFam" id="3.40.50.300:FF:000565">
    <property type="entry name" value="ABC bile acid transporter"/>
    <property type="match status" value="1"/>
</dbReference>
<dbReference type="InterPro" id="IPR003439">
    <property type="entry name" value="ABC_transporter-like_ATP-bd"/>
</dbReference>
<evidence type="ECO:0000259" key="12">
    <source>
        <dbReference type="PROSITE" id="PS50893"/>
    </source>
</evidence>
<dbReference type="PANTHER" id="PTHR24223">
    <property type="entry name" value="ATP-BINDING CASSETTE SUB-FAMILY C"/>
    <property type="match status" value="1"/>
</dbReference>
<dbReference type="PROSITE" id="PS50929">
    <property type="entry name" value="ABC_TM1F"/>
    <property type="match status" value="2"/>
</dbReference>
<keyword evidence="6" id="KW-0067">ATP-binding</keyword>
<dbReference type="Proteomes" id="UP000053647">
    <property type="component" value="Unassembled WGS sequence"/>
</dbReference>
<dbReference type="GO" id="GO:0016887">
    <property type="term" value="F:ATP hydrolysis activity"/>
    <property type="evidence" value="ECO:0007669"/>
    <property type="project" value="InterPro"/>
</dbReference>
<keyword evidence="4 11" id="KW-0812">Transmembrane</keyword>
<dbReference type="FunFam" id="1.20.1560.10:FF:000010">
    <property type="entry name" value="Multidrug resistance-associated ABC transporter"/>
    <property type="match status" value="1"/>
</dbReference>
<evidence type="ECO:0000256" key="8">
    <source>
        <dbReference type="ARBA" id="ARBA00023026"/>
    </source>
</evidence>
<dbReference type="CDD" id="cd18606">
    <property type="entry name" value="ABC_6TM_YOR1_D2_like"/>
    <property type="match status" value="1"/>
</dbReference>
<feature type="compositionally biased region" description="Low complexity" evidence="10">
    <location>
        <begin position="530"/>
        <end position="539"/>
    </location>
</feature>
<dbReference type="Gene3D" id="1.20.1560.10">
    <property type="entry name" value="ABC transporter type 1, transmembrane domain"/>
    <property type="match status" value="2"/>
</dbReference>
<dbReference type="InterPro" id="IPR027417">
    <property type="entry name" value="P-loop_NTPase"/>
</dbReference>
<evidence type="ECO:0000256" key="11">
    <source>
        <dbReference type="SAM" id="Phobius"/>
    </source>
</evidence>
<dbReference type="Pfam" id="PF00664">
    <property type="entry name" value="ABC_membrane"/>
    <property type="match status" value="2"/>
</dbReference>
<proteinExistence type="inferred from homology"/>
<feature type="transmembrane region" description="Helical" evidence="11">
    <location>
        <begin position="851"/>
        <end position="878"/>
    </location>
</feature>
<evidence type="ECO:0000256" key="9">
    <source>
        <dbReference type="ARBA" id="ARBA00023136"/>
    </source>
</evidence>
<dbReference type="SUPFAM" id="SSF52540">
    <property type="entry name" value="P-loop containing nucleoside triphosphate hydrolases"/>
    <property type="match status" value="2"/>
</dbReference>
<feature type="transmembrane region" description="Helical" evidence="11">
    <location>
        <begin position="939"/>
        <end position="971"/>
    </location>
</feature>
<feature type="transmembrane region" description="Helical" evidence="11">
    <location>
        <begin position="217"/>
        <end position="236"/>
    </location>
</feature>
<feature type="transmembrane region" description="Helical" evidence="11">
    <location>
        <begin position="1043"/>
        <end position="1063"/>
    </location>
</feature>
<dbReference type="FunFam" id="1.20.1560.10:FF:000061">
    <property type="entry name" value="ATP-binding cassette transporter YOR1"/>
    <property type="match status" value="1"/>
</dbReference>
<dbReference type="Gene3D" id="3.40.50.300">
    <property type="entry name" value="P-loop containing nucleotide triphosphate hydrolases"/>
    <property type="match status" value="2"/>
</dbReference>
<dbReference type="OrthoDB" id="6500128at2759"/>
<feature type="domain" description="ABC transmembrane type-1" evidence="13">
    <location>
        <begin position="176"/>
        <end position="463"/>
    </location>
</feature>
<dbReference type="HOGENOM" id="CLU_000604_27_1_1"/>
<evidence type="ECO:0000313" key="14">
    <source>
        <dbReference type="EMBL" id="KIJ14258.1"/>
    </source>
</evidence>
<reference evidence="15" key="2">
    <citation type="submission" date="2015-01" db="EMBL/GenBank/DDBJ databases">
        <title>Evolutionary Origins and Diversification of the Mycorrhizal Mutualists.</title>
        <authorList>
            <consortium name="DOE Joint Genome Institute"/>
            <consortium name="Mycorrhizal Genomics Consortium"/>
            <person name="Kohler A."/>
            <person name="Kuo A."/>
            <person name="Nagy L.G."/>
            <person name="Floudas D."/>
            <person name="Copeland A."/>
            <person name="Barry K.W."/>
            <person name="Cichocki N."/>
            <person name="Veneault-Fourrey C."/>
            <person name="LaButti K."/>
            <person name="Lindquist E.A."/>
            <person name="Lipzen A."/>
            <person name="Lundell T."/>
            <person name="Morin E."/>
            <person name="Murat C."/>
            <person name="Riley R."/>
            <person name="Ohm R."/>
            <person name="Sun H."/>
            <person name="Tunlid A."/>
            <person name="Henrissat B."/>
            <person name="Grigoriev I.V."/>
            <person name="Hibbett D.S."/>
            <person name="Martin F."/>
        </authorList>
    </citation>
    <scope>NUCLEOTIDE SEQUENCE [LARGE SCALE GENOMIC DNA]</scope>
    <source>
        <strain evidence="15">ATCC 200175</strain>
    </source>
</reference>
<accession>A0A0C9TVG4</accession>
<feature type="transmembrane region" description="Helical" evidence="11">
    <location>
        <begin position="815"/>
        <end position="839"/>
    </location>
</feature>
<evidence type="ECO:0000256" key="5">
    <source>
        <dbReference type="ARBA" id="ARBA00022741"/>
    </source>
</evidence>
<evidence type="ECO:0000313" key="15">
    <source>
        <dbReference type="Proteomes" id="UP000053647"/>
    </source>
</evidence>
<reference evidence="14 15" key="1">
    <citation type="submission" date="2014-06" db="EMBL/GenBank/DDBJ databases">
        <authorList>
            <consortium name="DOE Joint Genome Institute"/>
            <person name="Kuo A."/>
            <person name="Kohler A."/>
            <person name="Nagy L.G."/>
            <person name="Floudas D."/>
            <person name="Copeland A."/>
            <person name="Barry K.W."/>
            <person name="Cichocki N."/>
            <person name="Veneault-Fourrey C."/>
            <person name="LaButti K."/>
            <person name="Lindquist E.A."/>
            <person name="Lipzen A."/>
            <person name="Lundell T."/>
            <person name="Morin E."/>
            <person name="Murat C."/>
            <person name="Sun H."/>
            <person name="Tunlid A."/>
            <person name="Henrissat B."/>
            <person name="Grigoriev I.V."/>
            <person name="Hibbett D.S."/>
            <person name="Martin F."/>
            <person name="Nordberg H.P."/>
            <person name="Cantor M.N."/>
            <person name="Hua S.X."/>
        </authorList>
    </citation>
    <scope>NUCLEOTIDE SEQUENCE [LARGE SCALE GENOMIC DNA]</scope>
    <source>
        <strain evidence="14 15">ATCC 200175</strain>
    </source>
</reference>
<feature type="region of interest" description="Disordered" evidence="10">
    <location>
        <begin position="501"/>
        <end position="541"/>
    </location>
</feature>
<feature type="transmembrane region" description="Helical" evidence="11">
    <location>
        <begin position="400"/>
        <end position="423"/>
    </location>
</feature>
<dbReference type="GO" id="GO:0005524">
    <property type="term" value="F:ATP binding"/>
    <property type="evidence" value="ECO:0007669"/>
    <property type="project" value="UniProtKB-KW"/>
</dbReference>
<dbReference type="GO" id="GO:0140359">
    <property type="term" value="F:ABC-type transporter activity"/>
    <property type="evidence" value="ECO:0007669"/>
    <property type="project" value="InterPro"/>
</dbReference>
<organism evidence="14 15">
    <name type="scientific">Paxillus involutus ATCC 200175</name>
    <dbReference type="NCBI Taxonomy" id="664439"/>
    <lineage>
        <taxon>Eukaryota</taxon>
        <taxon>Fungi</taxon>
        <taxon>Dikarya</taxon>
        <taxon>Basidiomycota</taxon>
        <taxon>Agaricomycotina</taxon>
        <taxon>Agaricomycetes</taxon>
        <taxon>Agaricomycetidae</taxon>
        <taxon>Boletales</taxon>
        <taxon>Paxilineae</taxon>
        <taxon>Paxillaceae</taxon>
        <taxon>Paxillus</taxon>
    </lineage>
</organism>
<keyword evidence="8" id="KW-0843">Virulence</keyword>
<name>A0A0C9TVG4_PAXIN</name>
<evidence type="ECO:0000256" key="7">
    <source>
        <dbReference type="ARBA" id="ARBA00022989"/>
    </source>
</evidence>
<evidence type="ECO:0000256" key="1">
    <source>
        <dbReference type="ARBA" id="ARBA00004141"/>
    </source>
</evidence>
<dbReference type="PROSITE" id="PS00211">
    <property type="entry name" value="ABC_TRANSPORTER_1"/>
    <property type="match status" value="2"/>
</dbReference>
<evidence type="ECO:0000256" key="10">
    <source>
        <dbReference type="SAM" id="MobiDB-lite"/>
    </source>
</evidence>
<evidence type="ECO:0000256" key="6">
    <source>
        <dbReference type="ARBA" id="ARBA00022840"/>
    </source>
</evidence>
<feature type="transmembrane region" description="Helical" evidence="11">
    <location>
        <begin position="297"/>
        <end position="317"/>
    </location>
</feature>
<dbReference type="CDD" id="cd18597">
    <property type="entry name" value="ABC_6TM_YOR1_D1_like"/>
    <property type="match status" value="1"/>
</dbReference>
<dbReference type="Pfam" id="PF00005">
    <property type="entry name" value="ABC_tran"/>
    <property type="match status" value="2"/>
</dbReference>
<evidence type="ECO:0000256" key="2">
    <source>
        <dbReference type="ARBA" id="ARBA00009726"/>
    </source>
</evidence>
<feature type="compositionally biased region" description="Basic and acidic residues" evidence="10">
    <location>
        <begin position="510"/>
        <end position="526"/>
    </location>
</feature>
<dbReference type="FunFam" id="3.40.50.300:FF:000997">
    <property type="entry name" value="Multidrug resistance-associated protein 1"/>
    <property type="match status" value="1"/>
</dbReference>
<protein>
    <submittedName>
        <fullName evidence="14">Uncharacterized protein</fullName>
    </submittedName>
</protein>
<dbReference type="CDD" id="cd03250">
    <property type="entry name" value="ABCC_MRP_domain1"/>
    <property type="match status" value="1"/>
</dbReference>
<gene>
    <name evidence="14" type="ORF">PAXINDRAFT_169874</name>
</gene>
<feature type="domain" description="ABC transporter" evidence="12">
    <location>
        <begin position="1132"/>
        <end position="1381"/>
    </location>
</feature>
<feature type="transmembrane region" description="Helical" evidence="11">
    <location>
        <begin position="323"/>
        <end position="345"/>
    </location>
</feature>
<feature type="domain" description="ABC transporter" evidence="12">
    <location>
        <begin position="527"/>
        <end position="753"/>
    </location>
</feature>
<evidence type="ECO:0000256" key="3">
    <source>
        <dbReference type="ARBA" id="ARBA00022448"/>
    </source>
</evidence>
<dbReference type="SUPFAM" id="SSF90123">
    <property type="entry name" value="ABC transporter transmembrane region"/>
    <property type="match status" value="2"/>
</dbReference>
<keyword evidence="5" id="KW-0547">Nucleotide-binding</keyword>
<keyword evidence="7 11" id="KW-1133">Transmembrane helix</keyword>
<dbReference type="InterPro" id="IPR003593">
    <property type="entry name" value="AAA+_ATPase"/>
</dbReference>
<feature type="domain" description="ABC transmembrane type-1" evidence="13">
    <location>
        <begin position="820"/>
        <end position="1094"/>
    </location>
</feature>
<dbReference type="InterPro" id="IPR036640">
    <property type="entry name" value="ABC1_TM_sf"/>
</dbReference>
<keyword evidence="9 11" id="KW-0472">Membrane</keyword>
<evidence type="ECO:0000259" key="13">
    <source>
        <dbReference type="PROSITE" id="PS50929"/>
    </source>
</evidence>
<evidence type="ECO:0000256" key="4">
    <source>
        <dbReference type="ARBA" id="ARBA00022692"/>
    </source>
</evidence>
<dbReference type="EMBL" id="KN819344">
    <property type="protein sequence ID" value="KIJ14258.1"/>
    <property type="molecule type" value="Genomic_DNA"/>
</dbReference>
<sequence length="1409" mass="156741">MAISVASEKTVQDDPETALVKPVGWKGRAVNILSIFYLKNPSPPPPKSSIHDAVLTPEASAGFFSLLWFSWITPLLSLGYARPLEASDLYKLQDQHSATRIADSILESFERRRNAANAYNARLENGEVGPGLKGIWWSIRGVRSEREKAWREKDGKHKASLILAMNDSVKWLLWSAGILKVIGDTALVTSPLVVKAIINFATESYVGHIAGTRTPPIGTGIGLSFALLALQLITSWSTNHFFYRSMACGVLLRGGLITAIYSQALSLSSRARVNMSNGRLVNHISTDVSRIDFCMNWFHMAWTAPIQLIICLILLLINLGPSALAGFALFVIATPINIVGVKHLFSIRIKSMAWTDKRSKLLQEMLGGMRVIKFFSWEIPFLKRISEYRQLEMAYIRSLLIFRAALNAFAISLPALASVLAFVTYSLTGHPLDAATIFSSLTLFQLIRMPLMFLPMSLSSIADAATACERLYEVFEAETLDETFDHNKDLDVAIRVKDADFNWDSPPPQPEEKKEKSDKKGMFDKKSKSKPSTPSTPSPVDETKIFKITGVDLEIPRRQLVAVVGAVGAGKTSLLQGLIGEMRRTAGTVEFGGSVAYCAQNAWIQNATIRDNICFGRPFEEERYWNAVRDSCLEPDLEMLPSYDLTEVGERGISLSGGQKQRINICRVIYCNTDIQIFDDPLSALDAHVGNAVFRNVLKNSTTGKTRILVTHALHFLPEVDYIYTLVDGKIAEWGTYNELMMNNGAFCKFIEEFGSKEDNTTKRAEHPAGEVAEGKKEQKAGVKGKAMMQEEERNTGSVKLEVYREYLSAGKGMVLVPTLFLSLLLMQGSSVMSSYWLVYWEEVKWHYPQGFYMGIYAVLGVSQSITMFFMGFVFALLTYHASQVLHERAITRVLYAPMSFFETTPLGRIMNRFAKDVDTIDNLIGDSLRMTAATASQIIGAIILISIVLPWFLLVVFIVLICYFYAALFYRASARELKRLDAILRSSLYAHFSESLSGLTTIRAYGEVQRFKNENVELVDVENRAYWLTITNQRWLNIRLDFLGVLLTFAVAILTVGTRFSISPGETGLVLSYILMVQQSFGWMVRQIAEVENNMNSVERVVHYANDVEQEAPHRIDDKVAPTSWPTEGRIVMKDVFMKYRPELPPVLKGLSLDISPGEKIGVIGRTGAGKSSIMTALYRIVELSSGSIQIDGVDISKVGLEQLRKGLAIIPQDAFLFSGTLRSNLDPFGLYDDARLWDALKRAYLVESTRGQPNSSQADAQTDTTKGRFDLDSVVDGEGSNLSVGQRSLVSLARALVHETKILILDEATASVDYETDRKIQDTIATEFKERTILCIAHRLRTIISYDRICVLDAGTIAEFDTPANLFAIPDGIFRTMCDTSSISLEDIVSASKHAIQAQGTVGTVII</sequence>
<comment type="similarity">
    <text evidence="2">Belongs to the ABC transporter superfamily. ABCC family. Conjugate transporter (TC 3.A.1.208) subfamily.</text>
</comment>
<dbReference type="InterPro" id="IPR011527">
    <property type="entry name" value="ABC1_TM_dom"/>
</dbReference>
<dbReference type="SMART" id="SM00382">
    <property type="entry name" value="AAA"/>
    <property type="match status" value="2"/>
</dbReference>